<dbReference type="EMBL" id="WVIE01000027">
    <property type="protein sequence ID" value="NDJ19224.1"/>
    <property type="molecule type" value="Genomic_DNA"/>
</dbReference>
<dbReference type="PRINTS" id="PR00507">
    <property type="entry name" value="N12N6MTFRASE"/>
</dbReference>
<evidence type="ECO:0000256" key="4">
    <source>
        <dbReference type="ARBA" id="ARBA00022691"/>
    </source>
</evidence>
<dbReference type="Pfam" id="PF12950">
    <property type="entry name" value="TaqI_C"/>
    <property type="match status" value="1"/>
</dbReference>
<accession>A0A8J7Z3S6</accession>
<protein>
    <recommendedName>
        <fullName evidence="1">site-specific DNA-methyltransferase (adenine-specific)</fullName>
        <ecNumber evidence="1">2.1.1.72</ecNumber>
    </recommendedName>
</protein>
<proteinExistence type="predicted"/>
<dbReference type="GO" id="GO:0032259">
    <property type="term" value="P:methylation"/>
    <property type="evidence" value="ECO:0007669"/>
    <property type="project" value="UniProtKB-KW"/>
</dbReference>
<keyword evidence="6" id="KW-0238">DNA-binding</keyword>
<dbReference type="GO" id="GO:0009007">
    <property type="term" value="F:site-specific DNA-methyltransferase (adenine-specific) activity"/>
    <property type="evidence" value="ECO:0007669"/>
    <property type="project" value="UniProtKB-EC"/>
</dbReference>
<dbReference type="PANTHER" id="PTHR33841">
    <property type="entry name" value="DNA METHYLTRANSFERASE YEEA-RELATED"/>
    <property type="match status" value="1"/>
</dbReference>
<organism evidence="10 11">
    <name type="scientific">Myxacorys almedinensis A</name>
    <dbReference type="NCBI Taxonomy" id="2690445"/>
    <lineage>
        <taxon>Bacteria</taxon>
        <taxon>Bacillati</taxon>
        <taxon>Cyanobacteriota</taxon>
        <taxon>Cyanophyceae</taxon>
        <taxon>Leptolyngbyales</taxon>
        <taxon>Leptolyngbyaceae</taxon>
        <taxon>Myxacorys</taxon>
        <taxon>Myxacorys almedinensis</taxon>
    </lineage>
</organism>
<dbReference type="InterPro" id="IPR025931">
    <property type="entry name" value="TaqI_C"/>
</dbReference>
<evidence type="ECO:0000313" key="10">
    <source>
        <dbReference type="EMBL" id="NDJ19224.1"/>
    </source>
</evidence>
<evidence type="ECO:0000256" key="3">
    <source>
        <dbReference type="ARBA" id="ARBA00022679"/>
    </source>
</evidence>
<feature type="domain" description="TaqI-like C-terminal specificity" evidence="9">
    <location>
        <begin position="809"/>
        <end position="953"/>
    </location>
</feature>
<evidence type="ECO:0000313" key="11">
    <source>
        <dbReference type="Proteomes" id="UP000646053"/>
    </source>
</evidence>
<evidence type="ECO:0000256" key="7">
    <source>
        <dbReference type="ARBA" id="ARBA00047942"/>
    </source>
</evidence>
<dbReference type="InterPro" id="IPR050953">
    <property type="entry name" value="N4_N6_ade-DNA_methylase"/>
</dbReference>
<dbReference type="Proteomes" id="UP000646053">
    <property type="component" value="Unassembled WGS sequence"/>
</dbReference>
<reference evidence="10" key="1">
    <citation type="submission" date="2019-12" db="EMBL/GenBank/DDBJ databases">
        <title>High-Quality draft genome sequences of three cyanobacteria isolated from the limestone walls of the Old Cathedral of Coimbra.</title>
        <authorList>
            <person name="Tiago I."/>
            <person name="Soares F."/>
            <person name="Portugal A."/>
        </authorList>
    </citation>
    <scope>NUCLEOTIDE SEQUENCE</scope>
    <source>
        <strain evidence="10">A</strain>
    </source>
</reference>
<evidence type="ECO:0000259" key="8">
    <source>
        <dbReference type="Pfam" id="PF07669"/>
    </source>
</evidence>
<keyword evidence="5" id="KW-0680">Restriction system</keyword>
<dbReference type="GO" id="GO:0003677">
    <property type="term" value="F:DNA binding"/>
    <property type="evidence" value="ECO:0007669"/>
    <property type="project" value="UniProtKB-KW"/>
</dbReference>
<dbReference type="Gene3D" id="3.40.50.150">
    <property type="entry name" value="Vaccinia Virus protein VP39"/>
    <property type="match status" value="1"/>
</dbReference>
<evidence type="ECO:0000259" key="9">
    <source>
        <dbReference type="Pfam" id="PF12950"/>
    </source>
</evidence>
<evidence type="ECO:0000256" key="2">
    <source>
        <dbReference type="ARBA" id="ARBA00022603"/>
    </source>
</evidence>
<evidence type="ECO:0000256" key="5">
    <source>
        <dbReference type="ARBA" id="ARBA00022747"/>
    </source>
</evidence>
<evidence type="ECO:0000256" key="1">
    <source>
        <dbReference type="ARBA" id="ARBA00011900"/>
    </source>
</evidence>
<dbReference type="Pfam" id="PF07669">
    <property type="entry name" value="Eco57I"/>
    <property type="match status" value="1"/>
</dbReference>
<dbReference type="InterPro" id="IPR002052">
    <property type="entry name" value="DNA_methylase_N6_adenine_CS"/>
</dbReference>
<dbReference type="PROSITE" id="PS00092">
    <property type="entry name" value="N6_MTASE"/>
    <property type="match status" value="1"/>
</dbReference>
<dbReference type="PANTHER" id="PTHR33841:SF1">
    <property type="entry name" value="DNA METHYLTRANSFERASE A"/>
    <property type="match status" value="1"/>
</dbReference>
<name>A0A8J7Z3S6_9CYAN</name>
<evidence type="ECO:0000256" key="6">
    <source>
        <dbReference type="ARBA" id="ARBA00023125"/>
    </source>
</evidence>
<dbReference type="GO" id="GO:0009307">
    <property type="term" value="P:DNA restriction-modification system"/>
    <property type="evidence" value="ECO:0007669"/>
    <property type="project" value="UniProtKB-KW"/>
</dbReference>
<dbReference type="AlphaFoldDB" id="A0A8J7Z3S6"/>
<feature type="domain" description="Type II methyltransferase M.TaqI-like" evidence="8">
    <location>
        <begin position="515"/>
        <end position="676"/>
    </location>
</feature>
<keyword evidence="4" id="KW-0949">S-adenosyl-L-methionine</keyword>
<dbReference type="EC" id="2.1.1.72" evidence="1"/>
<comment type="catalytic activity">
    <reaction evidence="7">
        <text>a 2'-deoxyadenosine in DNA + S-adenosyl-L-methionine = an N(6)-methyl-2'-deoxyadenosine in DNA + S-adenosyl-L-homocysteine + H(+)</text>
        <dbReference type="Rhea" id="RHEA:15197"/>
        <dbReference type="Rhea" id="RHEA-COMP:12418"/>
        <dbReference type="Rhea" id="RHEA-COMP:12419"/>
        <dbReference type="ChEBI" id="CHEBI:15378"/>
        <dbReference type="ChEBI" id="CHEBI:57856"/>
        <dbReference type="ChEBI" id="CHEBI:59789"/>
        <dbReference type="ChEBI" id="CHEBI:90615"/>
        <dbReference type="ChEBI" id="CHEBI:90616"/>
        <dbReference type="EC" id="2.1.1.72"/>
    </reaction>
</comment>
<keyword evidence="2 10" id="KW-0489">Methyltransferase</keyword>
<gene>
    <name evidence="10" type="ORF">GS601_18335</name>
</gene>
<keyword evidence="11" id="KW-1185">Reference proteome</keyword>
<comment type="caution">
    <text evidence="10">The sequence shown here is derived from an EMBL/GenBank/DDBJ whole genome shotgun (WGS) entry which is preliminary data.</text>
</comment>
<keyword evidence="3" id="KW-0808">Transferase</keyword>
<dbReference type="InterPro" id="IPR029063">
    <property type="entry name" value="SAM-dependent_MTases_sf"/>
</dbReference>
<sequence length="1102" mass="126119">MATRTDKALFNRKVLNTAIAHYGFPADLEARYQKILAWVESLEAGTLYQVKETALHGQFLRDVFQEVLGYRSMIEGGGKTWEIAAEETIANGGGSADGALGFFSGKETTKGKVKLEGQVIAPIELKGAKADLDRQKAGESPVDQGWRYANHTAGCRWVLVSNYREIRLYQTSKSTAYYEAFFLEELADLEAFKRFYFVLCRQNFLPFKAGLDQVSRIDQVLKASDLRQEEVTDELYAEYKNIRELLVNDFIRTQTTGANQELILIEKAQKLLDRILFIAFCEDQGLLPKETLKNAHDARSAYTSESIWEIYKRLFRWVDKGNEEPAIAGYNGGLFAYDSILDGQLTVPDSRCTRLKNLARFEFDTEVSADILGRIFEQSITDLEELKAEKTGQTFDEKKGKRKTQGVYYTPAWVTQYMVATALGGYLQRREQEIRDRFTPKELNTKVGEIRFWQTVRDEALKPVRVIDPACGSGAFLIAAFDYLLRSHDRLNRQLAALGSATENLAAIDRWILTENLFGVDLSPESVEITKLSLWLKTAAPGKTLTDLDNNIKFGNSIVDDRNWDVNAFPWESQFPQVFAADGFDVAIGNPPYVRQEFLSHVKPFLQQHYASYDGVADLYTYFYEKGLKILKPNGLLSYIVTNKWLRSGYGEGLRRFFTQNSVFEQIIDFGHAPIFQDADTFPCIVVARKSLNSGQKLEEKADESEQKQVIICPVPREQLSNINLAEYVEEQAYQVPWSRFNADAWSLERSDVDDLMRKIQQVGIPLRELIEVKPLRGIVTGLNEAFLIDETTKNYLVQADPKCAEIIKPYLRGQDIGRWIPEWKNLWMILATQKIDIEQYASVKAYLEQFRKKLEARAGNQLWWQIQGKLAAYEIFEQPKIVYQEIQFHPAYSFDSSNYFTNNKGFILATADLYVLAALNSPLMWWHNWRYLPHMKDDALTPAGYVMENLPIAPPTDDIRSQVEPIVSRLIEITKANQDSYRDVLNWLRSRFRIEKPGQKLETFATLTLQEMHDEVRKRIPKAGSKSSDRLGIAGQKEVTQAYNDYALPIQTRTTEAQTLEHRLSDLINQAYGLTDEEINLMWKTAPPRMPIGRQPNPTVK</sequence>
<dbReference type="SUPFAM" id="SSF53335">
    <property type="entry name" value="S-adenosyl-L-methionine-dependent methyltransferases"/>
    <property type="match status" value="1"/>
</dbReference>
<dbReference type="InterPro" id="IPR011639">
    <property type="entry name" value="MethylTrfase_TaqI-like_dom"/>
</dbReference>